<feature type="domain" description="Transglycosylase SLT" evidence="2">
    <location>
        <begin position="55"/>
        <end position="166"/>
    </location>
</feature>
<dbReference type="EMBL" id="FNZK01000005">
    <property type="protein sequence ID" value="SEJ27059.1"/>
    <property type="molecule type" value="Genomic_DNA"/>
</dbReference>
<keyword evidence="1" id="KW-0812">Transmembrane</keyword>
<dbReference type="InterPro" id="IPR008258">
    <property type="entry name" value="Transglycosylase_SLT_dom_1"/>
</dbReference>
<keyword evidence="1" id="KW-0472">Membrane</keyword>
<reference evidence="3 4" key="1">
    <citation type="submission" date="2016-10" db="EMBL/GenBank/DDBJ databases">
        <authorList>
            <person name="de Groot N.N."/>
        </authorList>
    </citation>
    <scope>NUCLEOTIDE SEQUENCE [LARGE SCALE GENOMIC DNA]</scope>
    <source>
        <strain evidence="3 4">DSM 2179</strain>
    </source>
</reference>
<dbReference type="PANTHER" id="PTHR37423">
    <property type="entry name" value="SOLUBLE LYTIC MUREIN TRANSGLYCOSYLASE-RELATED"/>
    <property type="match status" value="1"/>
</dbReference>
<proteinExistence type="predicted"/>
<dbReference type="PANTHER" id="PTHR37423:SF2">
    <property type="entry name" value="MEMBRANE-BOUND LYTIC MUREIN TRANSGLYCOSYLASE C"/>
    <property type="match status" value="1"/>
</dbReference>
<protein>
    <submittedName>
        <fullName evidence="3">Soluble lytic murein transglycosylase</fullName>
    </submittedName>
</protein>
<keyword evidence="1" id="KW-1133">Transmembrane helix</keyword>
<feature type="transmembrane region" description="Helical" evidence="1">
    <location>
        <begin position="21"/>
        <end position="37"/>
    </location>
</feature>
<sequence length="200" mass="23408">MDNVMSRSSRSRAVKISSRRVLFISSVILFICIYLGVQSNWFQKKYVYPYPYQNVIAQYAKSHNLETHLVAGVIMSESKFQDEVHSDTGAIGLMQVMPETAEWIAQQIDEPSFSVEKLHDPDTNIRFGTWYLSSLQKEFCGNEVLMLAAYNAGRGNVHEWMDKYGWDMNFKDINQIPYQETREYVTRVLKNETKYRSLYR</sequence>
<gene>
    <name evidence="3" type="ORF">SAMN05660742_10568</name>
</gene>
<dbReference type="CDD" id="cd16896">
    <property type="entry name" value="LT_Slt70-like"/>
    <property type="match status" value="1"/>
</dbReference>
<name>A0A1H6XD43_9FIRM</name>
<keyword evidence="4" id="KW-1185">Reference proteome</keyword>
<dbReference type="Pfam" id="PF01464">
    <property type="entry name" value="SLT"/>
    <property type="match status" value="1"/>
</dbReference>
<evidence type="ECO:0000256" key="1">
    <source>
        <dbReference type="SAM" id="Phobius"/>
    </source>
</evidence>
<evidence type="ECO:0000313" key="3">
    <source>
        <dbReference type="EMBL" id="SEJ27059.1"/>
    </source>
</evidence>
<dbReference type="Gene3D" id="1.10.530.10">
    <property type="match status" value="1"/>
</dbReference>
<dbReference type="RefSeq" id="WP_177177501.1">
    <property type="nucleotide sequence ID" value="NZ_FNZK01000005.1"/>
</dbReference>
<dbReference type="STRING" id="84035.SAMN05660742_10568"/>
<dbReference type="AlphaFoldDB" id="A0A1H6XD43"/>
<evidence type="ECO:0000313" key="4">
    <source>
        <dbReference type="Proteomes" id="UP000199662"/>
    </source>
</evidence>
<dbReference type="SUPFAM" id="SSF53955">
    <property type="entry name" value="Lysozyme-like"/>
    <property type="match status" value="1"/>
</dbReference>
<accession>A0A1H6XD43</accession>
<dbReference type="Proteomes" id="UP000199662">
    <property type="component" value="Unassembled WGS sequence"/>
</dbReference>
<dbReference type="InterPro" id="IPR023346">
    <property type="entry name" value="Lysozyme-like_dom_sf"/>
</dbReference>
<evidence type="ECO:0000259" key="2">
    <source>
        <dbReference type="Pfam" id="PF01464"/>
    </source>
</evidence>
<organism evidence="3 4">
    <name type="scientific">Propionispira arboris</name>
    <dbReference type="NCBI Taxonomy" id="84035"/>
    <lineage>
        <taxon>Bacteria</taxon>
        <taxon>Bacillati</taxon>
        <taxon>Bacillota</taxon>
        <taxon>Negativicutes</taxon>
        <taxon>Selenomonadales</taxon>
        <taxon>Selenomonadaceae</taxon>
        <taxon>Propionispira</taxon>
    </lineage>
</organism>